<sequence>MTTSTSSSAHTSFTQHQSSSLSIDMPIATASVVNKTANRSASLYQNCLETRALLRRVPGFVDGPWITETKNPNSLLDDSPTDPLTPHSKHSSNPLDPVTQTLEIFRLGSPLCFLYNAIHNPPLSVPDPTQLPPLPPGKTWSNLKPLKVLWCPRDDLKGCQKSAAHFIMALKTELGWGTEIDETQENGLMVNMLYDVNTNATVKVISNVLRLLHLLKALGVLLPPQRMNWYPTTTI</sequence>
<name>A0A2N5TI62_9BASI</name>
<dbReference type="GO" id="GO:0043332">
    <property type="term" value="C:mating projection tip"/>
    <property type="evidence" value="ECO:0007669"/>
    <property type="project" value="TreeGrafter"/>
</dbReference>
<proteinExistence type="predicted"/>
<feature type="region of interest" description="Disordered" evidence="1">
    <location>
        <begin position="70"/>
        <end position="95"/>
    </location>
</feature>
<evidence type="ECO:0000313" key="3">
    <source>
        <dbReference type="EMBL" id="PLW25183.1"/>
    </source>
</evidence>
<dbReference type="GO" id="GO:0005737">
    <property type="term" value="C:cytoplasm"/>
    <property type="evidence" value="ECO:0007669"/>
    <property type="project" value="TreeGrafter"/>
</dbReference>
<accession>A0A2N5TI62</accession>
<reference evidence="3 4" key="1">
    <citation type="submission" date="2017-11" db="EMBL/GenBank/DDBJ databases">
        <title>De novo assembly and phasing of dikaryotic genomes from two isolates of Puccinia coronata f. sp. avenae, the causal agent of oat crown rust.</title>
        <authorList>
            <person name="Miller M.E."/>
            <person name="Zhang Y."/>
            <person name="Omidvar V."/>
            <person name="Sperschneider J."/>
            <person name="Schwessinger B."/>
            <person name="Raley C."/>
            <person name="Palmer J.M."/>
            <person name="Garnica D."/>
            <person name="Upadhyaya N."/>
            <person name="Rathjen J."/>
            <person name="Taylor J.M."/>
            <person name="Park R.F."/>
            <person name="Dodds P.N."/>
            <person name="Hirsch C.D."/>
            <person name="Kianian S.F."/>
            <person name="Figueroa M."/>
        </authorList>
    </citation>
    <scope>NUCLEOTIDE SEQUENCE [LARGE SCALE GENOMIC DNA]</scope>
    <source>
        <strain evidence="3">12SD80</strain>
    </source>
</reference>
<gene>
    <name evidence="3" type="ORF">PCASD_22399</name>
</gene>
<dbReference type="PANTHER" id="PTHR47339">
    <property type="entry name" value="CELL DIVISION CONTROL PROTEIN 24"/>
    <property type="match status" value="1"/>
</dbReference>
<dbReference type="EMBL" id="PGCI01000561">
    <property type="protein sequence ID" value="PLW25183.1"/>
    <property type="molecule type" value="Genomic_DNA"/>
</dbReference>
<dbReference type="Pfam" id="PF06395">
    <property type="entry name" value="CDC24"/>
    <property type="match status" value="1"/>
</dbReference>
<dbReference type="AlphaFoldDB" id="A0A2N5TI62"/>
<dbReference type="PANTHER" id="PTHR47339:SF1">
    <property type="entry name" value="CELL DIVISION CONTROL PROTEIN 24"/>
    <property type="match status" value="1"/>
</dbReference>
<comment type="caution">
    <text evidence="3">The sequence shown here is derived from an EMBL/GenBank/DDBJ whole genome shotgun (WGS) entry which is preliminary data.</text>
</comment>
<evidence type="ECO:0000259" key="2">
    <source>
        <dbReference type="Pfam" id="PF06395"/>
    </source>
</evidence>
<dbReference type="Proteomes" id="UP000235392">
    <property type="component" value="Unassembled WGS sequence"/>
</dbReference>
<dbReference type="GO" id="GO:0005634">
    <property type="term" value="C:nucleus"/>
    <property type="evidence" value="ECO:0007669"/>
    <property type="project" value="TreeGrafter"/>
</dbReference>
<protein>
    <recommendedName>
        <fullName evidence="2">Cdc24/Scd1 N-terminal domain-containing protein</fullName>
    </recommendedName>
</protein>
<dbReference type="GO" id="GO:0031106">
    <property type="term" value="P:septin ring organization"/>
    <property type="evidence" value="ECO:0007669"/>
    <property type="project" value="TreeGrafter"/>
</dbReference>
<evidence type="ECO:0000256" key="1">
    <source>
        <dbReference type="SAM" id="MobiDB-lite"/>
    </source>
</evidence>
<dbReference type="GO" id="GO:0030010">
    <property type="term" value="P:establishment of cell polarity"/>
    <property type="evidence" value="ECO:0007669"/>
    <property type="project" value="TreeGrafter"/>
</dbReference>
<organism evidence="3 4">
    <name type="scientific">Puccinia coronata f. sp. avenae</name>
    <dbReference type="NCBI Taxonomy" id="200324"/>
    <lineage>
        <taxon>Eukaryota</taxon>
        <taxon>Fungi</taxon>
        <taxon>Dikarya</taxon>
        <taxon>Basidiomycota</taxon>
        <taxon>Pucciniomycotina</taxon>
        <taxon>Pucciniomycetes</taxon>
        <taxon>Pucciniales</taxon>
        <taxon>Pucciniaceae</taxon>
        <taxon>Puccinia</taxon>
    </lineage>
</organism>
<evidence type="ECO:0000313" key="4">
    <source>
        <dbReference type="Proteomes" id="UP000235392"/>
    </source>
</evidence>
<feature type="domain" description="Cdc24/Scd1 N-terminal" evidence="2">
    <location>
        <begin position="96"/>
        <end position="120"/>
    </location>
</feature>
<dbReference type="InterPro" id="IPR010481">
    <property type="entry name" value="Cdc24/Scd1_N"/>
</dbReference>
<dbReference type="InterPro" id="IPR053026">
    <property type="entry name" value="CDC42_GEF"/>
</dbReference>
<dbReference type="GO" id="GO:0000935">
    <property type="term" value="C:division septum"/>
    <property type="evidence" value="ECO:0007669"/>
    <property type="project" value="TreeGrafter"/>
</dbReference>